<protein>
    <submittedName>
        <fullName evidence="1">Uncharacterized protein</fullName>
    </submittedName>
</protein>
<comment type="caution">
    <text evidence="1">The sequence shown here is derived from an EMBL/GenBank/DDBJ whole genome shotgun (WGS) entry which is preliminary data.</text>
</comment>
<dbReference type="Proteomes" id="UP001150581">
    <property type="component" value="Unassembled WGS sequence"/>
</dbReference>
<proteinExistence type="predicted"/>
<feature type="non-terminal residue" evidence="1">
    <location>
        <position position="140"/>
    </location>
</feature>
<evidence type="ECO:0000313" key="2">
    <source>
        <dbReference type="Proteomes" id="UP001150581"/>
    </source>
</evidence>
<sequence>MSAYTEPSSNADTDAGFSARSILSEAFASPAPRQAPPPQPRPQPQPQPQPNSQPQSQPKSQPQQRTVDVSKHSSHVSKFSISGVSRIRPGFLNDLLQPVFAAQTIKQTVDETREAAGKLHALGIAKAVAVEVDQADNGLH</sequence>
<evidence type="ECO:0000313" key="1">
    <source>
        <dbReference type="EMBL" id="KAJ1895088.1"/>
    </source>
</evidence>
<accession>A0ACC1IHP6</accession>
<gene>
    <name evidence="1" type="ORF">LPJ66_004803</name>
</gene>
<name>A0ACC1IHP6_9FUNG</name>
<reference evidence="1" key="1">
    <citation type="submission" date="2022-07" db="EMBL/GenBank/DDBJ databases">
        <title>Phylogenomic reconstructions and comparative analyses of Kickxellomycotina fungi.</title>
        <authorList>
            <person name="Reynolds N.K."/>
            <person name="Stajich J.E."/>
            <person name="Barry K."/>
            <person name="Grigoriev I.V."/>
            <person name="Crous P."/>
            <person name="Smith M.E."/>
        </authorList>
    </citation>
    <scope>NUCLEOTIDE SEQUENCE</scope>
    <source>
        <strain evidence="1">Benny 63K</strain>
    </source>
</reference>
<dbReference type="EMBL" id="JANBPG010000609">
    <property type="protein sequence ID" value="KAJ1895088.1"/>
    <property type="molecule type" value="Genomic_DNA"/>
</dbReference>
<keyword evidence="2" id="KW-1185">Reference proteome</keyword>
<organism evidence="1 2">
    <name type="scientific">Kickxella alabastrina</name>
    <dbReference type="NCBI Taxonomy" id="61397"/>
    <lineage>
        <taxon>Eukaryota</taxon>
        <taxon>Fungi</taxon>
        <taxon>Fungi incertae sedis</taxon>
        <taxon>Zoopagomycota</taxon>
        <taxon>Kickxellomycotina</taxon>
        <taxon>Kickxellomycetes</taxon>
        <taxon>Kickxellales</taxon>
        <taxon>Kickxellaceae</taxon>
        <taxon>Kickxella</taxon>
    </lineage>
</organism>